<organism evidence="3 4">
    <name type="scientific">Parelaphostrongylus tenuis</name>
    <name type="common">Meningeal worm</name>
    <dbReference type="NCBI Taxonomy" id="148309"/>
    <lineage>
        <taxon>Eukaryota</taxon>
        <taxon>Metazoa</taxon>
        <taxon>Ecdysozoa</taxon>
        <taxon>Nematoda</taxon>
        <taxon>Chromadorea</taxon>
        <taxon>Rhabditida</taxon>
        <taxon>Rhabditina</taxon>
        <taxon>Rhabditomorpha</taxon>
        <taxon>Strongyloidea</taxon>
        <taxon>Metastrongylidae</taxon>
        <taxon>Parelaphostrongylus</taxon>
    </lineage>
</organism>
<dbReference type="GO" id="GO:0000176">
    <property type="term" value="C:nuclear exosome (RNase complex)"/>
    <property type="evidence" value="ECO:0007669"/>
    <property type="project" value="TreeGrafter"/>
</dbReference>
<dbReference type="GO" id="GO:0071028">
    <property type="term" value="P:nuclear mRNA surveillance"/>
    <property type="evidence" value="ECO:0007669"/>
    <property type="project" value="TreeGrafter"/>
</dbReference>
<evidence type="ECO:0000259" key="2">
    <source>
        <dbReference type="Pfam" id="PF01138"/>
    </source>
</evidence>
<comment type="caution">
    <text evidence="3">The sequence shown here is derived from an EMBL/GenBank/DDBJ whole genome shotgun (WGS) entry which is preliminary data.</text>
</comment>
<reference evidence="3" key="1">
    <citation type="submission" date="2021-06" db="EMBL/GenBank/DDBJ databases">
        <title>Parelaphostrongylus tenuis whole genome reference sequence.</title>
        <authorList>
            <person name="Garwood T.J."/>
            <person name="Larsen P.A."/>
            <person name="Fountain-Jones N.M."/>
            <person name="Garbe J.R."/>
            <person name="Macchietto M.G."/>
            <person name="Kania S.A."/>
            <person name="Gerhold R.W."/>
            <person name="Richards J.E."/>
            <person name="Wolf T.M."/>
        </authorList>
    </citation>
    <scope>NUCLEOTIDE SEQUENCE</scope>
    <source>
        <strain evidence="3">MNPRO001-30</strain>
        <tissue evidence="3">Meninges</tissue>
    </source>
</reference>
<dbReference type="PANTHER" id="PTHR11953">
    <property type="entry name" value="EXOSOME COMPLEX COMPONENT"/>
    <property type="match status" value="1"/>
</dbReference>
<dbReference type="AlphaFoldDB" id="A0AAD5N676"/>
<evidence type="ECO:0000313" key="3">
    <source>
        <dbReference type="EMBL" id="KAJ1363276.1"/>
    </source>
</evidence>
<dbReference type="GO" id="GO:0016075">
    <property type="term" value="P:rRNA catabolic process"/>
    <property type="evidence" value="ECO:0007669"/>
    <property type="project" value="TreeGrafter"/>
</dbReference>
<dbReference type="GO" id="GO:0071051">
    <property type="term" value="P:poly(A)-dependent snoRNA 3'-end processing"/>
    <property type="evidence" value="ECO:0007669"/>
    <property type="project" value="TreeGrafter"/>
</dbReference>
<dbReference type="SUPFAM" id="SSF54211">
    <property type="entry name" value="Ribosomal protein S5 domain 2-like"/>
    <property type="match status" value="1"/>
</dbReference>
<evidence type="ECO:0000313" key="4">
    <source>
        <dbReference type="Proteomes" id="UP001196413"/>
    </source>
</evidence>
<dbReference type="GO" id="GO:0034475">
    <property type="term" value="P:U4 snRNA 3'-end processing"/>
    <property type="evidence" value="ECO:0007669"/>
    <property type="project" value="TreeGrafter"/>
</dbReference>
<dbReference type="GO" id="GO:0000177">
    <property type="term" value="C:cytoplasmic exosome (RNase complex)"/>
    <property type="evidence" value="ECO:0007669"/>
    <property type="project" value="TreeGrafter"/>
</dbReference>
<protein>
    <recommendedName>
        <fullName evidence="2">Exoribonuclease phosphorolytic domain-containing protein</fullName>
    </recommendedName>
</protein>
<evidence type="ECO:0000256" key="1">
    <source>
        <dbReference type="ARBA" id="ARBA00006678"/>
    </source>
</evidence>
<dbReference type="InterPro" id="IPR001247">
    <property type="entry name" value="ExoRNase_PH_dom1"/>
</dbReference>
<dbReference type="GO" id="GO:0005730">
    <property type="term" value="C:nucleolus"/>
    <property type="evidence" value="ECO:0007669"/>
    <property type="project" value="TreeGrafter"/>
</dbReference>
<dbReference type="InterPro" id="IPR020568">
    <property type="entry name" value="Ribosomal_Su5_D2-typ_SF"/>
</dbReference>
<dbReference type="InterPro" id="IPR027408">
    <property type="entry name" value="PNPase/RNase_PH_dom_sf"/>
</dbReference>
<comment type="similarity">
    <text evidence="1">Belongs to the RNase PH family.</text>
</comment>
<dbReference type="Proteomes" id="UP001196413">
    <property type="component" value="Unassembled WGS sequence"/>
</dbReference>
<accession>A0AAD5N676</accession>
<dbReference type="EMBL" id="JAHQIW010004658">
    <property type="protein sequence ID" value="KAJ1363276.1"/>
    <property type="molecule type" value="Genomic_DNA"/>
</dbReference>
<sequence length="176" mass="19189">MPFVNSHFSIPLDQLKRENSHVEEDQAGTTNFRPICMKCRVFDQSPGSAYVEFGETKVLARVYGPIEDANGEFSEAALSLKLVGIPETVEIEEQVLSMIRTCVMVHKYSQCTFEIEVTALNDDGGLLQCVIMAVTLALADAEVLVLDVVVAAHVARTPSGQINSGSNYSTNGSKLY</sequence>
<gene>
    <name evidence="3" type="ORF">KIN20_023107</name>
</gene>
<dbReference type="Pfam" id="PF01138">
    <property type="entry name" value="RNase_PH"/>
    <property type="match status" value="1"/>
</dbReference>
<dbReference type="GO" id="GO:0003723">
    <property type="term" value="F:RNA binding"/>
    <property type="evidence" value="ECO:0007669"/>
    <property type="project" value="TreeGrafter"/>
</dbReference>
<keyword evidence="4" id="KW-1185">Reference proteome</keyword>
<dbReference type="PANTHER" id="PTHR11953:SF0">
    <property type="entry name" value="EXOSOME COMPLEX COMPONENT RRP41"/>
    <property type="match status" value="1"/>
</dbReference>
<name>A0AAD5N676_PARTN</name>
<dbReference type="InterPro" id="IPR050080">
    <property type="entry name" value="RNase_PH"/>
</dbReference>
<proteinExistence type="inferred from homology"/>
<dbReference type="Gene3D" id="3.30.230.70">
    <property type="entry name" value="GHMP Kinase, N-terminal domain"/>
    <property type="match status" value="1"/>
</dbReference>
<feature type="domain" description="Exoribonuclease phosphorolytic" evidence="2">
    <location>
        <begin position="32"/>
        <end position="142"/>
    </location>
</feature>